<feature type="transmembrane region" description="Helical" evidence="2">
    <location>
        <begin position="38"/>
        <end position="56"/>
    </location>
</feature>
<evidence type="ECO:0000256" key="1">
    <source>
        <dbReference type="SAM" id="MobiDB-lite"/>
    </source>
</evidence>
<reference evidence="3 4" key="1">
    <citation type="submission" date="2020-08" db="EMBL/GenBank/DDBJ databases">
        <title>The Agave Microbiome: Exploring the role of microbial communities in plant adaptations to desert environments.</title>
        <authorList>
            <person name="Partida-Martinez L.P."/>
        </authorList>
    </citation>
    <scope>NUCLEOTIDE SEQUENCE [LARGE SCALE GENOMIC DNA]</scope>
    <source>
        <strain evidence="3 4">AS2.23</strain>
    </source>
</reference>
<dbReference type="EMBL" id="JACHVY010000003">
    <property type="protein sequence ID" value="MBB2902337.1"/>
    <property type="molecule type" value="Genomic_DNA"/>
</dbReference>
<feature type="transmembrane region" description="Helical" evidence="2">
    <location>
        <begin position="366"/>
        <end position="391"/>
    </location>
</feature>
<evidence type="ECO:0000313" key="4">
    <source>
        <dbReference type="Proteomes" id="UP000533269"/>
    </source>
</evidence>
<keyword evidence="2" id="KW-0812">Transmembrane</keyword>
<evidence type="ECO:0000313" key="3">
    <source>
        <dbReference type="EMBL" id="MBB2902337.1"/>
    </source>
</evidence>
<dbReference type="Proteomes" id="UP000533269">
    <property type="component" value="Unassembled WGS sequence"/>
</dbReference>
<feature type="transmembrane region" description="Helical" evidence="2">
    <location>
        <begin position="76"/>
        <end position="103"/>
    </location>
</feature>
<dbReference type="RefSeq" id="WP_183392162.1">
    <property type="nucleotide sequence ID" value="NZ_JACHVY010000003.1"/>
</dbReference>
<dbReference type="InterPro" id="IPR045931">
    <property type="entry name" value="DUF6350"/>
</dbReference>
<feature type="transmembrane region" description="Helical" evidence="2">
    <location>
        <begin position="255"/>
        <end position="279"/>
    </location>
</feature>
<name>A0A7W4TPL6_KINRA</name>
<sequence length="421" mass="41232">MSSATSPSTGKPAGGSTRRPAGPTAADLLPLLTASLRAVLTLLVPIVAVCVVGWMASVRSTSSLAAVARVGADLWLLGHGSAVAVVGGTVGIAPLGITALAAASAHRAVRMWLRDQAEAGRDVPFWRGLGVFTAGYGVLALLLALVSRSGVGAASPPASLLGGCLVAGIGGAWALRAHRPPLPVAVPGVVTTALRPALSAVAGLLAVGALLVTAALVHGRAEVLALHEALGPGLVGGALLTLAQVLLLPTLAVWGLAWATGVGFAVGTGTSVAPGATTLDTLPTLPVLGALPTPGPTPVLAWAAVVLPVLLGAAAWTLHARRTRPAGGVLRRCAAALVTGALSGLLVAALAAFAGGPAGHGRMSDLGPHALLTGAAAGGEVAAGALLAVLLGRAWRAWRGTTLVVTLPDSGDGPPRKLLGE</sequence>
<keyword evidence="2" id="KW-1133">Transmembrane helix</keyword>
<comment type="caution">
    <text evidence="3">The sequence shown here is derived from an EMBL/GenBank/DDBJ whole genome shotgun (WGS) entry which is preliminary data.</text>
</comment>
<evidence type="ECO:0000256" key="2">
    <source>
        <dbReference type="SAM" id="Phobius"/>
    </source>
</evidence>
<keyword evidence="2" id="KW-0472">Membrane</keyword>
<dbReference type="AlphaFoldDB" id="A0A7W4TPL6"/>
<accession>A0A7W4TPL6</accession>
<feature type="region of interest" description="Disordered" evidence="1">
    <location>
        <begin position="1"/>
        <end position="22"/>
    </location>
</feature>
<feature type="transmembrane region" description="Helical" evidence="2">
    <location>
        <begin position="330"/>
        <end position="354"/>
    </location>
</feature>
<proteinExistence type="predicted"/>
<feature type="transmembrane region" description="Helical" evidence="2">
    <location>
        <begin position="229"/>
        <end position="248"/>
    </location>
</feature>
<gene>
    <name evidence="3" type="ORF">FHR75_003168</name>
</gene>
<protein>
    <submittedName>
        <fullName evidence="3">Uncharacterized protein</fullName>
    </submittedName>
</protein>
<feature type="transmembrane region" description="Helical" evidence="2">
    <location>
        <begin position="299"/>
        <end position="318"/>
    </location>
</feature>
<organism evidence="3 4">
    <name type="scientific">Kineococcus radiotolerans</name>
    <dbReference type="NCBI Taxonomy" id="131568"/>
    <lineage>
        <taxon>Bacteria</taxon>
        <taxon>Bacillati</taxon>
        <taxon>Actinomycetota</taxon>
        <taxon>Actinomycetes</taxon>
        <taxon>Kineosporiales</taxon>
        <taxon>Kineosporiaceae</taxon>
        <taxon>Kineococcus</taxon>
    </lineage>
</organism>
<feature type="transmembrane region" description="Helical" evidence="2">
    <location>
        <begin position="158"/>
        <end position="175"/>
    </location>
</feature>
<feature type="transmembrane region" description="Helical" evidence="2">
    <location>
        <begin position="196"/>
        <end position="217"/>
    </location>
</feature>
<reference evidence="3 4" key="2">
    <citation type="submission" date="2020-08" db="EMBL/GenBank/DDBJ databases">
        <authorList>
            <person name="Partida-Martinez L."/>
            <person name="Huntemann M."/>
            <person name="Clum A."/>
            <person name="Wang J."/>
            <person name="Palaniappan K."/>
            <person name="Ritter S."/>
            <person name="Chen I.-M."/>
            <person name="Stamatis D."/>
            <person name="Reddy T."/>
            <person name="O'Malley R."/>
            <person name="Daum C."/>
            <person name="Shapiro N."/>
            <person name="Ivanova N."/>
            <person name="Kyrpides N."/>
            <person name="Woyke T."/>
        </authorList>
    </citation>
    <scope>NUCLEOTIDE SEQUENCE [LARGE SCALE GENOMIC DNA]</scope>
    <source>
        <strain evidence="3 4">AS2.23</strain>
    </source>
</reference>
<dbReference type="Pfam" id="PF19877">
    <property type="entry name" value="DUF6350"/>
    <property type="match status" value="1"/>
</dbReference>
<feature type="transmembrane region" description="Helical" evidence="2">
    <location>
        <begin position="124"/>
        <end position="146"/>
    </location>
</feature>